<feature type="compositionally biased region" description="Polar residues" evidence="2">
    <location>
        <begin position="517"/>
        <end position="536"/>
    </location>
</feature>
<feature type="domain" description="C2H2-type" evidence="3">
    <location>
        <begin position="389"/>
        <end position="420"/>
    </location>
</feature>
<dbReference type="AlphaFoldDB" id="A0A165E8R0"/>
<dbReference type="GO" id="GO:0008270">
    <property type="term" value="F:zinc ion binding"/>
    <property type="evidence" value="ECO:0007669"/>
    <property type="project" value="UniProtKB-KW"/>
</dbReference>
<dbReference type="PROSITE" id="PS50157">
    <property type="entry name" value="ZINC_FINGER_C2H2_2"/>
    <property type="match status" value="2"/>
</dbReference>
<dbReference type="PROSITE" id="PS00028">
    <property type="entry name" value="ZINC_FINGER_C2H2_1"/>
    <property type="match status" value="1"/>
</dbReference>
<dbReference type="Gene3D" id="3.30.160.60">
    <property type="entry name" value="Classic Zinc Finger"/>
    <property type="match status" value="1"/>
</dbReference>
<organism evidence="4 5">
    <name type="scientific">Calocera cornea HHB12733</name>
    <dbReference type="NCBI Taxonomy" id="1353952"/>
    <lineage>
        <taxon>Eukaryota</taxon>
        <taxon>Fungi</taxon>
        <taxon>Dikarya</taxon>
        <taxon>Basidiomycota</taxon>
        <taxon>Agaricomycotina</taxon>
        <taxon>Dacrymycetes</taxon>
        <taxon>Dacrymycetales</taxon>
        <taxon>Dacrymycetaceae</taxon>
        <taxon>Calocera</taxon>
    </lineage>
</organism>
<gene>
    <name evidence="4" type="ORF">CALCODRAFT_557010</name>
</gene>
<feature type="region of interest" description="Disordered" evidence="2">
    <location>
        <begin position="1"/>
        <end position="34"/>
    </location>
</feature>
<feature type="region of interest" description="Disordered" evidence="2">
    <location>
        <begin position="250"/>
        <end position="287"/>
    </location>
</feature>
<feature type="domain" description="C2H2-type" evidence="3">
    <location>
        <begin position="420"/>
        <end position="448"/>
    </location>
</feature>
<dbReference type="EMBL" id="KV424016">
    <property type="protein sequence ID" value="KZT54337.1"/>
    <property type="molecule type" value="Genomic_DNA"/>
</dbReference>
<keyword evidence="5" id="KW-1185">Reference proteome</keyword>
<feature type="region of interest" description="Disordered" evidence="2">
    <location>
        <begin position="185"/>
        <end position="233"/>
    </location>
</feature>
<dbReference type="InParanoid" id="A0A165E8R0"/>
<evidence type="ECO:0000313" key="5">
    <source>
        <dbReference type="Proteomes" id="UP000076842"/>
    </source>
</evidence>
<dbReference type="STRING" id="1353952.A0A165E8R0"/>
<dbReference type="InterPro" id="IPR013087">
    <property type="entry name" value="Znf_C2H2_type"/>
</dbReference>
<feature type="compositionally biased region" description="Polar residues" evidence="2">
    <location>
        <begin position="19"/>
        <end position="30"/>
    </location>
</feature>
<feature type="compositionally biased region" description="Low complexity" evidence="2">
    <location>
        <begin position="250"/>
        <end position="261"/>
    </location>
</feature>
<feature type="compositionally biased region" description="Low complexity" evidence="2">
    <location>
        <begin position="463"/>
        <end position="489"/>
    </location>
</feature>
<accession>A0A165E8R0</accession>
<reference evidence="4 5" key="1">
    <citation type="journal article" date="2016" name="Mol. Biol. Evol.">
        <title>Comparative Genomics of Early-Diverging Mushroom-Forming Fungi Provides Insights into the Origins of Lignocellulose Decay Capabilities.</title>
        <authorList>
            <person name="Nagy L.G."/>
            <person name="Riley R."/>
            <person name="Tritt A."/>
            <person name="Adam C."/>
            <person name="Daum C."/>
            <person name="Floudas D."/>
            <person name="Sun H."/>
            <person name="Yadav J.S."/>
            <person name="Pangilinan J."/>
            <person name="Larsson K.H."/>
            <person name="Matsuura K."/>
            <person name="Barry K."/>
            <person name="Labutti K."/>
            <person name="Kuo R."/>
            <person name="Ohm R.A."/>
            <person name="Bhattacharya S.S."/>
            <person name="Shirouzu T."/>
            <person name="Yoshinaga Y."/>
            <person name="Martin F.M."/>
            <person name="Grigoriev I.V."/>
            <person name="Hibbett D.S."/>
        </authorList>
    </citation>
    <scope>NUCLEOTIDE SEQUENCE [LARGE SCALE GENOMIC DNA]</scope>
    <source>
        <strain evidence="4 5">HHB12733</strain>
    </source>
</reference>
<keyword evidence="1" id="KW-0862">Zinc</keyword>
<sequence>MDPEHQGQRFPGNAIRPSNPLQTGGPSSSSEHVHPTQHVPVMISMGRQPEFSSGGVHYASSVDPLSVHHQQYSAVVQPVTQNSSHATTSVFRPSSHLRQTVDASWQLSTVQLPHQLADYRRFSTVDPSWVNAAVDMEHSNDSSNRQYSTVDQSDEYATSLWLQAGIDPLVLKLLSDPFSSLSIPLSGHGPNSTLVQGSNGITGTDEKRLTPSGSSDIIPDTRASSVAPSLPDSLCDPDYSPFASLENSQYYSTSESTSSRSPNEAYWPQQQQQGQQQQRVVPTPRRQQLLTGGTSLTSFLFRIPHDFTQGYEQPGSLIPWQRADLDNEGKLLPYEDGSHWVPEYCERLQRIFTNEFDHRAFHEADHELTKEEMQANVLQIGPRQFKCGWECCSHVLSGISFGRAFELERHMRSTHSGMRHQCPYCQKQYARHDLVLRHCETAHAGRKAAARMGTKATPASAGQKAPQRSRAASAPRKRGSPGSSSAVGKGSSGGSNKRGGWADPESDDEAYVPSPSVMRSSTATRAPFLRSQTSRT</sequence>
<name>A0A165E8R0_9BASI</name>
<evidence type="ECO:0000313" key="4">
    <source>
        <dbReference type="EMBL" id="KZT54337.1"/>
    </source>
</evidence>
<dbReference type="OrthoDB" id="4748970at2759"/>
<feature type="compositionally biased region" description="Low complexity" evidence="2">
    <location>
        <begin position="268"/>
        <end position="287"/>
    </location>
</feature>
<proteinExistence type="predicted"/>
<evidence type="ECO:0000256" key="1">
    <source>
        <dbReference type="PROSITE-ProRule" id="PRU00042"/>
    </source>
</evidence>
<keyword evidence="1" id="KW-0479">Metal-binding</keyword>
<evidence type="ECO:0000256" key="2">
    <source>
        <dbReference type="SAM" id="MobiDB-lite"/>
    </source>
</evidence>
<dbReference type="SMART" id="SM00355">
    <property type="entry name" value="ZnF_C2H2"/>
    <property type="match status" value="2"/>
</dbReference>
<evidence type="ECO:0000259" key="3">
    <source>
        <dbReference type="PROSITE" id="PS50157"/>
    </source>
</evidence>
<feature type="region of interest" description="Disordered" evidence="2">
    <location>
        <begin position="450"/>
        <end position="536"/>
    </location>
</feature>
<dbReference type="Proteomes" id="UP000076842">
    <property type="component" value="Unassembled WGS sequence"/>
</dbReference>
<protein>
    <recommendedName>
        <fullName evidence="3">C2H2-type domain-containing protein</fullName>
    </recommendedName>
</protein>
<feature type="compositionally biased region" description="Polar residues" evidence="2">
    <location>
        <begin position="185"/>
        <end position="202"/>
    </location>
</feature>
<keyword evidence="1" id="KW-0863">Zinc-finger</keyword>